<keyword evidence="4 6" id="KW-1133">Transmembrane helix</keyword>
<feature type="domain" description="EamA" evidence="7">
    <location>
        <begin position="3"/>
        <end position="123"/>
    </location>
</feature>
<organism evidence="8 9">
    <name type="scientific">Vibrio celticus</name>
    <dbReference type="NCBI Taxonomy" id="446372"/>
    <lineage>
        <taxon>Bacteria</taxon>
        <taxon>Pseudomonadati</taxon>
        <taxon>Pseudomonadota</taxon>
        <taxon>Gammaproteobacteria</taxon>
        <taxon>Vibrionales</taxon>
        <taxon>Vibrionaceae</taxon>
        <taxon>Vibrio</taxon>
    </lineage>
</organism>
<sequence length="297" mass="32161">MKVFLAMLAPILWGTTYAVVSSEFVGWSPFALSVWRALPAGLLLLLVKPTLPKLSELPALLLIGFLNIALFFGLLFAAAMQIPSTLVGVGMVALPVIGLAIMGIFHQVKPSIIQLVSAMILISCSAYLFLTSTVPISFSAVLLLVGAMTALIGGSVVAKHVMKKIHWWKLLTWKLIFGGLILIPMAYWEMSFSGKSFVAAIPVNGEQWAAMVWLTVGLTSVAYGAYIYTIPMISTNELSFFGTLNPILAMILGATLMGESFSAIQVSIMGIMVISNLIAQLIEYRKNLPTEQVIIDY</sequence>
<feature type="transmembrane region" description="Helical" evidence="6">
    <location>
        <begin position="263"/>
        <end position="282"/>
    </location>
</feature>
<protein>
    <submittedName>
        <fullName evidence="8">Putative DMT superfamily transporter inner membrane protein</fullName>
    </submittedName>
</protein>
<feature type="transmembrane region" description="Helical" evidence="6">
    <location>
        <begin position="238"/>
        <end position="257"/>
    </location>
</feature>
<dbReference type="InterPro" id="IPR000620">
    <property type="entry name" value="EamA_dom"/>
</dbReference>
<evidence type="ECO:0000256" key="4">
    <source>
        <dbReference type="ARBA" id="ARBA00022989"/>
    </source>
</evidence>
<dbReference type="RefSeq" id="WP_065675296.1">
    <property type="nucleotide sequence ID" value="NZ_AP025464.1"/>
</dbReference>
<feature type="transmembrane region" description="Helical" evidence="6">
    <location>
        <begin position="136"/>
        <end position="158"/>
    </location>
</feature>
<dbReference type="GO" id="GO:0016020">
    <property type="term" value="C:membrane"/>
    <property type="evidence" value="ECO:0007669"/>
    <property type="project" value="UniProtKB-SubCell"/>
</dbReference>
<evidence type="ECO:0000259" key="7">
    <source>
        <dbReference type="Pfam" id="PF00892"/>
    </source>
</evidence>
<accession>A0A1C3J8Y3</accession>
<evidence type="ECO:0000256" key="1">
    <source>
        <dbReference type="ARBA" id="ARBA00004141"/>
    </source>
</evidence>
<feature type="transmembrane region" description="Helical" evidence="6">
    <location>
        <begin position="112"/>
        <end position="130"/>
    </location>
</feature>
<proteinExistence type="inferred from homology"/>
<dbReference type="InterPro" id="IPR050638">
    <property type="entry name" value="AA-Vitamin_Transporters"/>
</dbReference>
<dbReference type="Pfam" id="PF00892">
    <property type="entry name" value="EamA"/>
    <property type="match status" value="2"/>
</dbReference>
<dbReference type="PANTHER" id="PTHR32322">
    <property type="entry name" value="INNER MEMBRANE TRANSPORTER"/>
    <property type="match status" value="1"/>
</dbReference>
<keyword evidence="5 6" id="KW-0472">Membrane</keyword>
<evidence type="ECO:0000256" key="5">
    <source>
        <dbReference type="ARBA" id="ARBA00023136"/>
    </source>
</evidence>
<evidence type="ECO:0000256" key="3">
    <source>
        <dbReference type="ARBA" id="ARBA00022692"/>
    </source>
</evidence>
<evidence type="ECO:0000256" key="6">
    <source>
        <dbReference type="SAM" id="Phobius"/>
    </source>
</evidence>
<dbReference type="Proteomes" id="UP000092819">
    <property type="component" value="Unassembled WGS sequence"/>
</dbReference>
<dbReference type="SUPFAM" id="SSF103481">
    <property type="entry name" value="Multidrug resistance efflux transporter EmrE"/>
    <property type="match status" value="1"/>
</dbReference>
<keyword evidence="9" id="KW-1185">Reference proteome</keyword>
<feature type="transmembrane region" description="Helical" evidence="6">
    <location>
        <begin position="59"/>
        <end position="80"/>
    </location>
</feature>
<comment type="similarity">
    <text evidence="2">Belongs to the EamA transporter family.</text>
</comment>
<gene>
    <name evidence="8" type="ORF">VCE7224_00261</name>
</gene>
<feature type="transmembrane region" description="Helical" evidence="6">
    <location>
        <begin position="170"/>
        <end position="188"/>
    </location>
</feature>
<comment type="subcellular location">
    <subcellularLocation>
        <location evidence="1">Membrane</location>
        <topology evidence="1">Multi-pass membrane protein</topology>
    </subcellularLocation>
</comment>
<feature type="domain" description="EamA" evidence="7">
    <location>
        <begin position="139"/>
        <end position="275"/>
    </location>
</feature>
<keyword evidence="3 6" id="KW-0812">Transmembrane</keyword>
<feature type="transmembrane region" description="Helical" evidence="6">
    <location>
        <begin position="28"/>
        <end position="47"/>
    </location>
</feature>
<evidence type="ECO:0000256" key="2">
    <source>
        <dbReference type="ARBA" id="ARBA00007362"/>
    </source>
</evidence>
<dbReference type="EMBL" id="FLQZ01000004">
    <property type="protein sequence ID" value="SBT11545.1"/>
    <property type="molecule type" value="Genomic_DNA"/>
</dbReference>
<dbReference type="PANTHER" id="PTHR32322:SF2">
    <property type="entry name" value="EAMA DOMAIN-CONTAINING PROTEIN"/>
    <property type="match status" value="1"/>
</dbReference>
<feature type="transmembrane region" description="Helical" evidence="6">
    <location>
        <begin position="208"/>
        <end position="226"/>
    </location>
</feature>
<dbReference type="InterPro" id="IPR037185">
    <property type="entry name" value="EmrE-like"/>
</dbReference>
<reference evidence="9" key="1">
    <citation type="submission" date="2016-06" db="EMBL/GenBank/DDBJ databases">
        <authorList>
            <person name="Rodrigo-Torres L."/>
            <person name="Arahal D.R."/>
        </authorList>
    </citation>
    <scope>NUCLEOTIDE SEQUENCE [LARGE SCALE GENOMIC DNA]</scope>
    <source>
        <strain evidence="9">CECT 7224</strain>
    </source>
</reference>
<name>A0A1C3J8Y3_9VIBR</name>
<evidence type="ECO:0000313" key="8">
    <source>
        <dbReference type="EMBL" id="SBT11545.1"/>
    </source>
</evidence>
<feature type="transmembrane region" description="Helical" evidence="6">
    <location>
        <begin position="86"/>
        <end position="105"/>
    </location>
</feature>
<dbReference type="AlphaFoldDB" id="A0A1C3J8Y3"/>
<evidence type="ECO:0000313" key="9">
    <source>
        <dbReference type="Proteomes" id="UP000092819"/>
    </source>
</evidence>